<accession>A0A843VHR3</accession>
<dbReference type="Proteomes" id="UP000652761">
    <property type="component" value="Unassembled WGS sequence"/>
</dbReference>
<reference evidence="6" key="1">
    <citation type="submission" date="2017-07" db="EMBL/GenBank/DDBJ databases">
        <title>Taro Niue Genome Assembly and Annotation.</title>
        <authorList>
            <person name="Atibalentja N."/>
            <person name="Keating K."/>
            <person name="Fields C.J."/>
        </authorList>
    </citation>
    <scope>NUCLEOTIDE SEQUENCE</scope>
    <source>
        <strain evidence="6">Niue_2</strain>
        <tissue evidence="6">Leaf</tissue>
    </source>
</reference>
<proteinExistence type="predicted"/>
<keyword evidence="3" id="KW-0862">Zinc</keyword>
<dbReference type="EMBL" id="NMUH01001291">
    <property type="protein sequence ID" value="MQL90969.1"/>
    <property type="molecule type" value="Genomic_DNA"/>
</dbReference>
<organism evidence="6 7">
    <name type="scientific">Colocasia esculenta</name>
    <name type="common">Wild taro</name>
    <name type="synonym">Arum esculentum</name>
    <dbReference type="NCBI Taxonomy" id="4460"/>
    <lineage>
        <taxon>Eukaryota</taxon>
        <taxon>Viridiplantae</taxon>
        <taxon>Streptophyta</taxon>
        <taxon>Embryophyta</taxon>
        <taxon>Tracheophyta</taxon>
        <taxon>Spermatophyta</taxon>
        <taxon>Magnoliopsida</taxon>
        <taxon>Liliopsida</taxon>
        <taxon>Araceae</taxon>
        <taxon>Aroideae</taxon>
        <taxon>Colocasieae</taxon>
        <taxon>Colocasia</taxon>
    </lineage>
</organism>
<evidence type="ECO:0000256" key="4">
    <source>
        <dbReference type="PROSITE-ProRule" id="PRU01343"/>
    </source>
</evidence>
<evidence type="ECO:0000259" key="5">
    <source>
        <dbReference type="PROSITE" id="PS51999"/>
    </source>
</evidence>
<dbReference type="InterPro" id="IPR010666">
    <property type="entry name" value="Znf_GRF"/>
</dbReference>
<evidence type="ECO:0000256" key="1">
    <source>
        <dbReference type="ARBA" id="ARBA00022723"/>
    </source>
</evidence>
<sequence length="265" mass="30159">MACCVLHNFIRMEGGLDYIFRRGQCDDEVEGDEDVQEEDHVPRSEAARGDRFRNELATRLWIQHSTRGYLLNTITCSNRVSTLYLVMLSRKSSSMATPLEVVDTNEKGIVCECGAGWCITRVSQSSANPQRLYYCCPLLVSSFFIQLSTTRLLPYISYDWFQVKSGNPCKFFMWVDEVLQCPCGKGHCRKRTSKTSKSYGRSFYVCPQSTADDHGLGCGFFQWVSDKSRGPEVRVEESGKHPVQEIQSLLEKEMFAADSNKELCE</sequence>
<keyword evidence="7" id="KW-1185">Reference proteome</keyword>
<feature type="non-terminal residue" evidence="6">
    <location>
        <position position="1"/>
    </location>
</feature>
<dbReference type="Pfam" id="PF06839">
    <property type="entry name" value="Zn_ribbon_GRF"/>
    <property type="match status" value="1"/>
</dbReference>
<keyword evidence="2 4" id="KW-0863">Zinc-finger</keyword>
<feature type="domain" description="GRF-type" evidence="5">
    <location>
        <begin position="181"/>
        <end position="227"/>
    </location>
</feature>
<evidence type="ECO:0000313" key="6">
    <source>
        <dbReference type="EMBL" id="MQL90969.1"/>
    </source>
</evidence>
<gene>
    <name evidence="6" type="ORF">Taro_023576</name>
</gene>
<dbReference type="GO" id="GO:0008270">
    <property type="term" value="F:zinc ion binding"/>
    <property type="evidence" value="ECO:0007669"/>
    <property type="project" value="UniProtKB-KW"/>
</dbReference>
<protein>
    <recommendedName>
        <fullName evidence="5">GRF-type domain-containing protein</fullName>
    </recommendedName>
</protein>
<dbReference type="OrthoDB" id="2425403at2759"/>
<evidence type="ECO:0000256" key="3">
    <source>
        <dbReference type="ARBA" id="ARBA00022833"/>
    </source>
</evidence>
<dbReference type="AlphaFoldDB" id="A0A843VHR3"/>
<evidence type="ECO:0000256" key="2">
    <source>
        <dbReference type="ARBA" id="ARBA00022771"/>
    </source>
</evidence>
<dbReference type="PANTHER" id="PTHR33680:SF1">
    <property type="entry name" value="OS05G0489500 PROTEIN"/>
    <property type="match status" value="1"/>
</dbReference>
<dbReference type="PROSITE" id="PS51999">
    <property type="entry name" value="ZF_GRF"/>
    <property type="match status" value="2"/>
</dbReference>
<evidence type="ECO:0000313" key="7">
    <source>
        <dbReference type="Proteomes" id="UP000652761"/>
    </source>
</evidence>
<keyword evidence="1" id="KW-0479">Metal-binding</keyword>
<name>A0A843VHR3_COLES</name>
<feature type="domain" description="GRF-type" evidence="5">
    <location>
        <begin position="111"/>
        <end position="178"/>
    </location>
</feature>
<comment type="caution">
    <text evidence="6">The sequence shown here is derived from an EMBL/GenBank/DDBJ whole genome shotgun (WGS) entry which is preliminary data.</text>
</comment>
<dbReference type="PANTHER" id="PTHR33680">
    <property type="entry name" value="OS07G0190500 PROTEIN"/>
    <property type="match status" value="1"/>
</dbReference>